<protein>
    <submittedName>
        <fullName evidence="2">Uncharacterized protein</fullName>
    </submittedName>
</protein>
<dbReference type="WBParaSite" id="ES5_v2.g22338.t1">
    <property type="protein sequence ID" value="ES5_v2.g22338.t1"/>
    <property type="gene ID" value="ES5_v2.g22338"/>
</dbReference>
<reference evidence="2" key="1">
    <citation type="submission" date="2022-11" db="UniProtKB">
        <authorList>
            <consortium name="WormBaseParasite"/>
        </authorList>
    </citation>
    <scope>IDENTIFICATION</scope>
</reference>
<name>A0AC34FYW1_9BILA</name>
<evidence type="ECO:0000313" key="1">
    <source>
        <dbReference type="Proteomes" id="UP000887579"/>
    </source>
</evidence>
<proteinExistence type="predicted"/>
<sequence length="180" mass="20690">MATKDYCLSDNADNFFDKSINDDQYSNLNLNHNYQSLNADNKHSKNVTNISRKVQNYAATKLPDFTNSNDLKAKRNLNSWKKSSNTFSPIFSNLIGESREEEHEFKTLKSANNSTLSLHISAYENLIEADKSDSNELEKEGLKSKGQYCRQQENQNKRPEVMQFKASQKLRNPNEATVRN</sequence>
<dbReference type="Proteomes" id="UP000887579">
    <property type="component" value="Unplaced"/>
</dbReference>
<evidence type="ECO:0000313" key="2">
    <source>
        <dbReference type="WBParaSite" id="ES5_v2.g22338.t1"/>
    </source>
</evidence>
<organism evidence="1 2">
    <name type="scientific">Panagrolaimus sp. ES5</name>
    <dbReference type="NCBI Taxonomy" id="591445"/>
    <lineage>
        <taxon>Eukaryota</taxon>
        <taxon>Metazoa</taxon>
        <taxon>Ecdysozoa</taxon>
        <taxon>Nematoda</taxon>
        <taxon>Chromadorea</taxon>
        <taxon>Rhabditida</taxon>
        <taxon>Tylenchina</taxon>
        <taxon>Panagrolaimomorpha</taxon>
        <taxon>Panagrolaimoidea</taxon>
        <taxon>Panagrolaimidae</taxon>
        <taxon>Panagrolaimus</taxon>
    </lineage>
</organism>
<accession>A0AC34FYW1</accession>